<dbReference type="SUPFAM" id="SSF46689">
    <property type="entry name" value="Homeodomain-like"/>
    <property type="match status" value="1"/>
</dbReference>
<feature type="region of interest" description="Disordered" evidence="3">
    <location>
        <begin position="551"/>
        <end position="593"/>
    </location>
</feature>
<feature type="compositionally biased region" description="Low complexity" evidence="3">
    <location>
        <begin position="232"/>
        <end position="248"/>
    </location>
</feature>
<dbReference type="CDD" id="cd00086">
    <property type="entry name" value="homeodomain"/>
    <property type="match status" value="1"/>
</dbReference>
<name>A0A1X6PEW2_PORUM</name>
<feature type="region of interest" description="Disordered" evidence="3">
    <location>
        <begin position="835"/>
        <end position="1020"/>
    </location>
</feature>
<feature type="region of interest" description="Disordered" evidence="3">
    <location>
        <begin position="399"/>
        <end position="433"/>
    </location>
</feature>
<dbReference type="PANTHER" id="PTHR13270">
    <property type="entry name" value="PROTEIN C20ORF116-RELATED"/>
    <property type="match status" value="1"/>
</dbReference>
<evidence type="ECO:0000256" key="2">
    <source>
        <dbReference type="RuleBase" id="RU000682"/>
    </source>
</evidence>
<feature type="compositionally biased region" description="Low complexity" evidence="3">
    <location>
        <begin position="1"/>
        <end position="41"/>
    </location>
</feature>
<feature type="compositionally biased region" description="Low complexity" evidence="3">
    <location>
        <begin position="1250"/>
        <end position="1298"/>
    </location>
</feature>
<keyword evidence="6" id="KW-1185">Reference proteome</keyword>
<feature type="compositionally biased region" description="Low complexity" evidence="3">
    <location>
        <begin position="860"/>
        <end position="873"/>
    </location>
</feature>
<feature type="compositionally biased region" description="Gly residues" evidence="3">
    <location>
        <begin position="882"/>
        <end position="891"/>
    </location>
</feature>
<feature type="region of interest" description="Disordered" evidence="3">
    <location>
        <begin position="616"/>
        <end position="641"/>
    </location>
</feature>
<feature type="region of interest" description="Disordered" evidence="3">
    <location>
        <begin position="1"/>
        <end position="139"/>
    </location>
</feature>
<keyword evidence="1 2" id="KW-0539">Nucleus</keyword>
<dbReference type="InterPro" id="IPR009057">
    <property type="entry name" value="Homeodomain-like_sf"/>
</dbReference>
<feature type="region of interest" description="Disordered" evidence="3">
    <location>
        <begin position="1208"/>
        <end position="1373"/>
    </location>
</feature>
<evidence type="ECO:0000256" key="1">
    <source>
        <dbReference type="PROSITE-ProRule" id="PRU00108"/>
    </source>
</evidence>
<feature type="compositionally biased region" description="Low complexity" evidence="3">
    <location>
        <begin position="1308"/>
        <end position="1330"/>
    </location>
</feature>
<evidence type="ECO:0000313" key="6">
    <source>
        <dbReference type="Proteomes" id="UP000218209"/>
    </source>
</evidence>
<dbReference type="EMBL" id="KV918792">
    <property type="protein sequence ID" value="OSX79370.1"/>
    <property type="molecule type" value="Genomic_DNA"/>
</dbReference>
<dbReference type="GO" id="GO:0005634">
    <property type="term" value="C:nucleus"/>
    <property type="evidence" value="ECO:0007669"/>
    <property type="project" value="UniProtKB-SubCell"/>
</dbReference>
<gene>
    <name evidence="5" type="ORF">BU14_0079s0014</name>
</gene>
<dbReference type="SMART" id="SM00389">
    <property type="entry name" value="HOX"/>
    <property type="match status" value="1"/>
</dbReference>
<keyword evidence="1 2" id="KW-0238">DNA-binding</keyword>
<feature type="compositionally biased region" description="Gly residues" evidence="3">
    <location>
        <begin position="113"/>
        <end position="125"/>
    </location>
</feature>
<dbReference type="Pfam" id="PF00046">
    <property type="entry name" value="Homeodomain"/>
    <property type="match status" value="1"/>
</dbReference>
<comment type="subcellular location">
    <subcellularLocation>
        <location evidence="1 2">Nucleus</location>
    </subcellularLocation>
</comment>
<evidence type="ECO:0000256" key="3">
    <source>
        <dbReference type="SAM" id="MobiDB-lite"/>
    </source>
</evidence>
<feature type="domain" description="Homeobox" evidence="4">
    <location>
        <begin position="151"/>
        <end position="211"/>
    </location>
</feature>
<feature type="DNA-binding region" description="Homeobox" evidence="1">
    <location>
        <begin position="153"/>
        <end position="212"/>
    </location>
</feature>
<organism evidence="5 6">
    <name type="scientific">Porphyra umbilicalis</name>
    <name type="common">Purple laver</name>
    <name type="synonym">Red alga</name>
    <dbReference type="NCBI Taxonomy" id="2786"/>
    <lineage>
        <taxon>Eukaryota</taxon>
        <taxon>Rhodophyta</taxon>
        <taxon>Bangiophyceae</taxon>
        <taxon>Bangiales</taxon>
        <taxon>Bangiaceae</taxon>
        <taxon>Porphyra</taxon>
    </lineage>
</organism>
<dbReference type="Gene3D" id="1.10.10.60">
    <property type="entry name" value="Homeodomain-like"/>
    <property type="match status" value="1"/>
</dbReference>
<keyword evidence="1 2" id="KW-0371">Homeobox</keyword>
<protein>
    <recommendedName>
        <fullName evidence="4">Homeobox domain-containing protein</fullName>
    </recommendedName>
</protein>
<feature type="compositionally biased region" description="Low complexity" evidence="3">
    <location>
        <begin position="1144"/>
        <end position="1153"/>
    </location>
</feature>
<feature type="region of interest" description="Disordered" evidence="3">
    <location>
        <begin position="232"/>
        <end position="255"/>
    </location>
</feature>
<evidence type="ECO:0000259" key="4">
    <source>
        <dbReference type="PROSITE" id="PS50071"/>
    </source>
</evidence>
<reference evidence="5 6" key="1">
    <citation type="submission" date="2017-03" db="EMBL/GenBank/DDBJ databases">
        <title>WGS assembly of Porphyra umbilicalis.</title>
        <authorList>
            <person name="Brawley S.H."/>
            <person name="Blouin N.A."/>
            <person name="Ficko-Blean E."/>
            <person name="Wheeler G.L."/>
            <person name="Lohr M."/>
            <person name="Goodson H.V."/>
            <person name="Jenkins J.W."/>
            <person name="Blaby-Haas C.E."/>
            <person name="Helliwell K.E."/>
            <person name="Chan C."/>
            <person name="Marriage T."/>
            <person name="Bhattacharya D."/>
            <person name="Klein A.S."/>
            <person name="Badis Y."/>
            <person name="Brodie J."/>
            <person name="Cao Y."/>
            <person name="Collen J."/>
            <person name="Dittami S.M."/>
            <person name="Gachon C.M."/>
            <person name="Green B.R."/>
            <person name="Karpowicz S."/>
            <person name="Kim J.W."/>
            <person name="Kudahl U."/>
            <person name="Lin S."/>
            <person name="Michel G."/>
            <person name="Mittag M."/>
            <person name="Olson B.J."/>
            <person name="Pangilinan J."/>
            <person name="Peng Y."/>
            <person name="Qiu H."/>
            <person name="Shu S."/>
            <person name="Singer J.T."/>
            <person name="Smith A.G."/>
            <person name="Sprecher B.N."/>
            <person name="Wagner V."/>
            <person name="Wang W."/>
            <person name="Wang Z.-Y."/>
            <person name="Yan J."/>
            <person name="Yarish C."/>
            <person name="Zoeuner-Riek S."/>
            <person name="Zhuang Y."/>
            <person name="Zou Y."/>
            <person name="Lindquist E.A."/>
            <person name="Grimwood J."/>
            <person name="Barry K."/>
            <person name="Rokhsar D.S."/>
            <person name="Schmutz J."/>
            <person name="Stiller J.W."/>
            <person name="Grossman A.R."/>
            <person name="Prochnik S.E."/>
        </authorList>
    </citation>
    <scope>NUCLEOTIDE SEQUENCE [LARGE SCALE GENOMIC DNA]</scope>
    <source>
        <strain evidence="5">4086291</strain>
    </source>
</reference>
<dbReference type="OrthoDB" id="6159439at2759"/>
<dbReference type="GO" id="GO:0003677">
    <property type="term" value="F:DNA binding"/>
    <property type="evidence" value="ECO:0007669"/>
    <property type="project" value="UniProtKB-UniRule"/>
</dbReference>
<dbReference type="PANTHER" id="PTHR13270:SF13">
    <property type="entry name" value="LIMPET, ISOFORM K"/>
    <property type="match status" value="1"/>
</dbReference>
<dbReference type="Proteomes" id="UP000218209">
    <property type="component" value="Unassembled WGS sequence"/>
</dbReference>
<sequence length="1373" mass="133379">MLSLQQQQQQQQLQQQRQQQQQQQQRQHQQQQQQQAAAAAATGHAYHHDGMGRGGRPMSGVYGARSGGLQPYPPSSSRIGMRLSLSDGYAPSPLSGGAGQGIGAPIDGDDGDGGVGVGGGGGDGGPRALAGAPPPSLSAPVASRVELNKAGKPKQKRYRASPDQLAELVTVFTVTASPAAEVLSALAARIGMPLQSVVLWFKNRRARVPNKGAKGGGSSGGAGGGGGTIGSSACSAGPSGEGPSAGLALLSPTPSDGVPLQAADPAGFGVSQHPVALVPSEGPPAAAHVLAAGDYQSATAAAQEAAAAALAEAGLGVGGTGLSSLHFHSGAVPMDLGGCGMMMREGAPPPVGPSVGVGDVDIGEAGQPVAYPNTAAPPAAPAAAAPALQASGLSLAADGSVGGGAAASPSKSATRPGKRTRKGPPLPPGGPGAAAVAAVAAAASTAALPTVVRDSSTAGATGGGDSGLGSGDGGGSDVYADVVLCVGGQAPVGAAPGLMAAAHPGLSLPVPPPKRARTSRAGKGKAIKAAAAAKVAASAAASNMPVTPALGLADPPAGPTPPSGAAADTAFGNLPAFDGPAAPSGPPTGRGTALRALPSLALPAVSSVGGQLAGRDFWQASPSGPGGGGGDGGWGGRAALAPFRGASGGAAAAGRSPSRSRAGGRLLARSPTLRAGGFSPGLRFSPRLRNLALLSAAADSTSRGLTAPAGGWEAASPPPRGRGVGSGPRSSPRLRERALATAATGGGVPGGAPPVAVLSLGIGAAGGVHFEGAGRAPTSAARVPPTPRISSQREYATGDVVEVLEAGRIAGRAWAPAVVVSRVSTEVPFSLGSSVHVRPAGKESSPSPSPSSPGGGLIESDGAGDAKGGSAHALGDARRVAVGGGGAGGRTSGARSDYEDTDVTAPTAAAAAAGGSGTKPAAASSPRRSTRSLRRSVSFADAVASSGRRSFAGPAASPDVDVDAEDAAAAAAAEPPTDGDGGDVSAAARTLVRVARQRRRGSTAVSPGLPPTASSTPQAARISYRVSYTVAVGDGVTDGTNADGGEIVPASRLRPAPPAAAAHLGRRWAPEIGHAVEARTGASWLVGVVRGAAPRKGFLVSTDGREAGWVSRVALRPFLIWRGGDEWVLKTKPPMALARRAAAAAPVPDVAGPSRGEDGQDDDGLGTAKDAEASLRSMEEDEDVPAAAALIVDTNRRASAAAAAVSSIEAARPSAASPRHQRRAAKLAAENGAVEVPDTPATRTRRRRAAATPDSGASVSPATGSVSAAAATAGTSSAALVDDGSTSTAAAAGAPSRVSTRRRREAVARAGAAAAGDASSPTASADAVADGGDGAATRRDIFRRTSPRQRGSEAAGAAGRVMPSSDIRLRMHG</sequence>
<feature type="compositionally biased region" description="Low complexity" evidence="3">
    <location>
        <begin position="904"/>
        <end position="927"/>
    </location>
</feature>
<feature type="compositionally biased region" description="Gly residues" evidence="3">
    <location>
        <begin position="624"/>
        <end position="636"/>
    </location>
</feature>
<feature type="region of interest" description="Disordered" evidence="3">
    <location>
        <begin position="1144"/>
        <end position="1167"/>
    </location>
</feature>
<dbReference type="PROSITE" id="PS50071">
    <property type="entry name" value="HOMEOBOX_2"/>
    <property type="match status" value="1"/>
</dbReference>
<feature type="region of interest" description="Disordered" evidence="3">
    <location>
        <begin position="699"/>
        <end position="734"/>
    </location>
</feature>
<proteinExistence type="predicted"/>
<evidence type="ECO:0000313" key="5">
    <source>
        <dbReference type="EMBL" id="OSX79370.1"/>
    </source>
</evidence>
<accession>A0A1X6PEW2</accession>
<feature type="compositionally biased region" description="Low complexity" evidence="3">
    <location>
        <begin position="967"/>
        <end position="994"/>
    </location>
</feature>
<dbReference type="InterPro" id="IPR001356">
    <property type="entry name" value="HD"/>
</dbReference>